<dbReference type="Gene3D" id="1.20.1250.20">
    <property type="entry name" value="MFS general substrate transporter like domains"/>
    <property type="match status" value="1"/>
</dbReference>
<sequence>MTSPENTEDDWDARVDETTALLASSAKPPTSTETDDDHVPNGSHSKDEDKPLPKDQVFLLGFARFVEPAAFFCIFPFINQMIWETGEVPQTSVGFYSGLIESLFSLTQMCLMIPWGRAADRIGRKPVLVGSMAGVTVGTAIFGLSKSIWQMILFRCFAGIFAGTIVTIRVMFTENSTPETQARAFSIFAFTGNLGLFLGPVIGGVLAKPATEFPSIFGNIRFFHDYPYALPTLVTGSIGAIATLTSAFGVKETLVKHDKTSGTAPKKMSILELIRSPNIAITLYIYAHIMILAFSYTAIMPVFYFTPVKLGGFGFSPLLISAMMCLGGLSQSLWLLIAFPWLQVRYGTKWIMRLCAIAYPFFFALYPVFNLLLRYNQKAIFWATAPLASAIGCGVAMSFTGIQLVINDVSPGPEVLGTLNAVALTLVSGLRAFSPALFASLFAASVKSGILGGHLIWILMVVLAAGFTVVSRWVPEPAKGEANEANGHVQSDGPGDADGQ</sequence>
<feature type="transmembrane region" description="Helical" evidence="7">
    <location>
        <begin position="379"/>
        <end position="406"/>
    </location>
</feature>
<evidence type="ECO:0000259" key="8">
    <source>
        <dbReference type="PROSITE" id="PS50850"/>
    </source>
</evidence>
<evidence type="ECO:0000313" key="10">
    <source>
        <dbReference type="Proteomes" id="UP001172673"/>
    </source>
</evidence>
<gene>
    <name evidence="9" type="ORF">H2200_009309</name>
</gene>
<feature type="transmembrane region" description="Helical" evidence="7">
    <location>
        <begin position="184"/>
        <end position="206"/>
    </location>
</feature>
<keyword evidence="2" id="KW-0813">Transport</keyword>
<evidence type="ECO:0000256" key="3">
    <source>
        <dbReference type="ARBA" id="ARBA00022692"/>
    </source>
</evidence>
<evidence type="ECO:0000256" key="4">
    <source>
        <dbReference type="ARBA" id="ARBA00022989"/>
    </source>
</evidence>
<dbReference type="Proteomes" id="UP001172673">
    <property type="component" value="Unassembled WGS sequence"/>
</dbReference>
<name>A0AA38X3X8_9EURO</name>
<feature type="transmembrane region" description="Helical" evidence="7">
    <location>
        <begin position="418"/>
        <end position="444"/>
    </location>
</feature>
<keyword evidence="10" id="KW-1185">Reference proteome</keyword>
<feature type="transmembrane region" description="Helical" evidence="7">
    <location>
        <begin position="450"/>
        <end position="470"/>
    </location>
</feature>
<dbReference type="InterPro" id="IPR036259">
    <property type="entry name" value="MFS_trans_sf"/>
</dbReference>
<dbReference type="InterPro" id="IPR001958">
    <property type="entry name" value="Tet-R_TetA/multi-R_MdtG-like"/>
</dbReference>
<feature type="transmembrane region" description="Helical" evidence="7">
    <location>
        <begin position="151"/>
        <end position="172"/>
    </location>
</feature>
<feature type="transmembrane region" description="Helical" evidence="7">
    <location>
        <begin position="93"/>
        <end position="115"/>
    </location>
</feature>
<protein>
    <recommendedName>
        <fullName evidence="8">Major facilitator superfamily (MFS) profile domain-containing protein</fullName>
    </recommendedName>
</protein>
<dbReference type="PANTHER" id="PTHR23504">
    <property type="entry name" value="MAJOR FACILITATOR SUPERFAMILY DOMAIN-CONTAINING PROTEIN 10"/>
    <property type="match status" value="1"/>
</dbReference>
<dbReference type="GO" id="GO:0016020">
    <property type="term" value="C:membrane"/>
    <property type="evidence" value="ECO:0007669"/>
    <property type="project" value="UniProtKB-SubCell"/>
</dbReference>
<feature type="transmembrane region" description="Helical" evidence="7">
    <location>
        <begin position="283"/>
        <end position="306"/>
    </location>
</feature>
<evidence type="ECO:0000256" key="5">
    <source>
        <dbReference type="ARBA" id="ARBA00023136"/>
    </source>
</evidence>
<dbReference type="PANTHER" id="PTHR23504:SF3">
    <property type="entry name" value="MAJOR FACILITATOR SUPERFAMILY (MFS) PROFILE DOMAIN-CONTAINING PROTEIN"/>
    <property type="match status" value="1"/>
</dbReference>
<feature type="transmembrane region" description="Helical" evidence="7">
    <location>
        <begin position="127"/>
        <end position="145"/>
    </location>
</feature>
<feature type="transmembrane region" description="Helical" evidence="7">
    <location>
        <begin position="226"/>
        <end position="250"/>
    </location>
</feature>
<dbReference type="SUPFAM" id="SSF103473">
    <property type="entry name" value="MFS general substrate transporter"/>
    <property type="match status" value="1"/>
</dbReference>
<feature type="region of interest" description="Disordered" evidence="6">
    <location>
        <begin position="479"/>
        <end position="500"/>
    </location>
</feature>
<dbReference type="PRINTS" id="PR01035">
    <property type="entry name" value="TCRTETA"/>
</dbReference>
<feature type="region of interest" description="Disordered" evidence="6">
    <location>
        <begin position="1"/>
        <end position="50"/>
    </location>
</feature>
<evidence type="ECO:0000256" key="6">
    <source>
        <dbReference type="SAM" id="MobiDB-lite"/>
    </source>
</evidence>
<keyword evidence="3 7" id="KW-0812">Transmembrane</keyword>
<dbReference type="GO" id="GO:0022857">
    <property type="term" value="F:transmembrane transporter activity"/>
    <property type="evidence" value="ECO:0007669"/>
    <property type="project" value="InterPro"/>
</dbReference>
<dbReference type="PROSITE" id="PS50850">
    <property type="entry name" value="MFS"/>
    <property type="match status" value="1"/>
</dbReference>
<comment type="subcellular location">
    <subcellularLocation>
        <location evidence="1">Membrane</location>
        <topology evidence="1">Multi-pass membrane protein</topology>
    </subcellularLocation>
</comment>
<dbReference type="CDD" id="cd17330">
    <property type="entry name" value="MFS_SLC46_TetA_like"/>
    <property type="match status" value="1"/>
</dbReference>
<comment type="caution">
    <text evidence="9">The sequence shown here is derived from an EMBL/GenBank/DDBJ whole genome shotgun (WGS) entry which is preliminary data.</text>
</comment>
<evidence type="ECO:0000256" key="7">
    <source>
        <dbReference type="SAM" id="Phobius"/>
    </source>
</evidence>
<dbReference type="InterPro" id="IPR011701">
    <property type="entry name" value="MFS"/>
</dbReference>
<evidence type="ECO:0000256" key="1">
    <source>
        <dbReference type="ARBA" id="ARBA00004141"/>
    </source>
</evidence>
<dbReference type="InterPro" id="IPR020846">
    <property type="entry name" value="MFS_dom"/>
</dbReference>
<feature type="domain" description="Major facilitator superfamily (MFS) profile" evidence="8">
    <location>
        <begin position="56"/>
        <end position="478"/>
    </location>
</feature>
<feature type="compositionally biased region" description="Acidic residues" evidence="6">
    <location>
        <begin position="1"/>
        <end position="11"/>
    </location>
</feature>
<dbReference type="AlphaFoldDB" id="A0AA38X3X8"/>
<feature type="transmembrane region" description="Helical" evidence="7">
    <location>
        <begin position="318"/>
        <end position="342"/>
    </location>
</feature>
<feature type="transmembrane region" description="Helical" evidence="7">
    <location>
        <begin position="57"/>
        <end position="78"/>
    </location>
</feature>
<evidence type="ECO:0000256" key="2">
    <source>
        <dbReference type="ARBA" id="ARBA00022448"/>
    </source>
</evidence>
<evidence type="ECO:0000313" key="9">
    <source>
        <dbReference type="EMBL" id="KAJ9606348.1"/>
    </source>
</evidence>
<keyword evidence="4 7" id="KW-1133">Transmembrane helix</keyword>
<dbReference type="Pfam" id="PF07690">
    <property type="entry name" value="MFS_1"/>
    <property type="match status" value="1"/>
</dbReference>
<reference evidence="9" key="1">
    <citation type="submission" date="2022-10" db="EMBL/GenBank/DDBJ databases">
        <title>Culturing micro-colonial fungi from biological soil crusts in the Mojave desert and describing Neophaeococcomyces mojavensis, and introducing the new genera and species Taxawa tesnikishii.</title>
        <authorList>
            <person name="Kurbessoian T."/>
            <person name="Stajich J.E."/>
        </authorList>
    </citation>
    <scope>NUCLEOTIDE SEQUENCE</scope>
    <source>
        <strain evidence="9">TK_41</strain>
    </source>
</reference>
<organism evidence="9 10">
    <name type="scientific">Cladophialophora chaetospira</name>
    <dbReference type="NCBI Taxonomy" id="386627"/>
    <lineage>
        <taxon>Eukaryota</taxon>
        <taxon>Fungi</taxon>
        <taxon>Dikarya</taxon>
        <taxon>Ascomycota</taxon>
        <taxon>Pezizomycotina</taxon>
        <taxon>Eurotiomycetes</taxon>
        <taxon>Chaetothyriomycetidae</taxon>
        <taxon>Chaetothyriales</taxon>
        <taxon>Herpotrichiellaceae</taxon>
        <taxon>Cladophialophora</taxon>
    </lineage>
</organism>
<feature type="transmembrane region" description="Helical" evidence="7">
    <location>
        <begin position="354"/>
        <end position="373"/>
    </location>
</feature>
<accession>A0AA38X3X8</accession>
<keyword evidence="5 7" id="KW-0472">Membrane</keyword>
<proteinExistence type="predicted"/>
<dbReference type="EMBL" id="JAPDRK010000014">
    <property type="protein sequence ID" value="KAJ9606348.1"/>
    <property type="molecule type" value="Genomic_DNA"/>
</dbReference>